<dbReference type="InterPro" id="IPR015300">
    <property type="entry name" value="DNA-bd_pseudobarrel_sf"/>
</dbReference>
<dbReference type="AlphaFoldDB" id="A0A5J6LE54"/>
<dbReference type="RefSeq" id="WP_151055732.1">
    <property type="nucleotide sequence ID" value="NZ_CP044222.1"/>
</dbReference>
<dbReference type="KEGG" id="nik:F5I99_10330"/>
<proteinExistence type="predicted"/>
<reference evidence="1 2" key="1">
    <citation type="submission" date="2019-09" db="EMBL/GenBank/DDBJ databases">
        <title>Nitrincola iocasae sp. nov., a bacterium isolated from the sediment collected at a cold seep field in South China Sea.</title>
        <authorList>
            <person name="Zhang H."/>
            <person name="Wang H."/>
            <person name="Li C."/>
        </authorList>
    </citation>
    <scope>NUCLEOTIDE SEQUENCE [LARGE SCALE GENOMIC DNA]</scope>
    <source>
        <strain evidence="1 2">KXZD1103</strain>
    </source>
</reference>
<gene>
    <name evidence="1" type="ORF">F5I99_10330</name>
</gene>
<organism evidence="1 2">
    <name type="scientific">Nitrincola iocasae</name>
    <dbReference type="NCBI Taxonomy" id="2614693"/>
    <lineage>
        <taxon>Bacteria</taxon>
        <taxon>Pseudomonadati</taxon>
        <taxon>Pseudomonadota</taxon>
        <taxon>Gammaproteobacteria</taxon>
        <taxon>Oceanospirillales</taxon>
        <taxon>Oceanospirillaceae</taxon>
        <taxon>Nitrincola</taxon>
    </lineage>
</organism>
<protein>
    <submittedName>
        <fullName evidence="1">Uncharacterized protein</fullName>
    </submittedName>
</protein>
<dbReference type="SUPFAM" id="SSF101936">
    <property type="entry name" value="DNA-binding pseudobarrel domain"/>
    <property type="match status" value="1"/>
</dbReference>
<dbReference type="EMBL" id="CP044222">
    <property type="protein sequence ID" value="QEW06870.1"/>
    <property type="molecule type" value="Genomic_DNA"/>
</dbReference>
<accession>A0A5J6LE54</accession>
<evidence type="ECO:0000313" key="1">
    <source>
        <dbReference type="EMBL" id="QEW06870.1"/>
    </source>
</evidence>
<evidence type="ECO:0000313" key="2">
    <source>
        <dbReference type="Proteomes" id="UP000325606"/>
    </source>
</evidence>
<name>A0A5J6LE54_9GAMM</name>
<sequence>MKYRSVKLNENSFKNNYILLTEIMDFFPPELIGGSNKVESAEEATLYIGVCEPVKADIDGAKKFFRVRGPLTRRFFEAHELKPGDEVIFERVGHHEYHLYPRRNL</sequence>
<dbReference type="Proteomes" id="UP000325606">
    <property type="component" value="Chromosome"/>
</dbReference>
<keyword evidence="2" id="KW-1185">Reference proteome</keyword>